<dbReference type="RefSeq" id="WP_182502514.1">
    <property type="nucleotide sequence ID" value="NZ_JACJHX010000005.1"/>
</dbReference>
<evidence type="ECO:0000256" key="1">
    <source>
        <dbReference type="ARBA" id="ARBA00022795"/>
    </source>
</evidence>
<keyword evidence="4" id="KW-1185">Reference proteome</keyword>
<evidence type="ECO:0008006" key="5">
    <source>
        <dbReference type="Google" id="ProtNLM"/>
    </source>
</evidence>
<feature type="region of interest" description="Disordered" evidence="2">
    <location>
        <begin position="141"/>
        <end position="162"/>
    </location>
</feature>
<dbReference type="EMBL" id="JACJHX010000005">
    <property type="protein sequence ID" value="MBA9026723.1"/>
    <property type="molecule type" value="Genomic_DNA"/>
</dbReference>
<sequence length="162" mass="18590">MSTGQIITALEKLIKLHKGLHDLASRKTDIIKRSDMAALTALLNEEQKYVKAIEMIDREREAAVHEFLMARSPGMAKATLTEIIEMVAGPEKQELVRLRAELNDEASHLKEKNSLNQQLIYQSLQYVNLSLDMLRPRPQEYNYEKPIQNKNRQAKSIFDSQA</sequence>
<dbReference type="Gene3D" id="1.20.58.300">
    <property type="entry name" value="FlgN-like"/>
    <property type="match status" value="1"/>
</dbReference>
<dbReference type="Pfam" id="PF05130">
    <property type="entry name" value="FlgN"/>
    <property type="match status" value="1"/>
</dbReference>
<evidence type="ECO:0000313" key="3">
    <source>
        <dbReference type="EMBL" id="MBA9026723.1"/>
    </source>
</evidence>
<organism evidence="3 4">
    <name type="scientific">Peribacillus huizhouensis</name>
    <dbReference type="NCBI Taxonomy" id="1501239"/>
    <lineage>
        <taxon>Bacteria</taxon>
        <taxon>Bacillati</taxon>
        <taxon>Bacillota</taxon>
        <taxon>Bacilli</taxon>
        <taxon>Bacillales</taxon>
        <taxon>Bacillaceae</taxon>
        <taxon>Peribacillus</taxon>
    </lineage>
</organism>
<gene>
    <name evidence="3" type="ORF">HNP81_002008</name>
</gene>
<dbReference type="InterPro" id="IPR007809">
    <property type="entry name" value="FlgN-like"/>
</dbReference>
<proteinExistence type="predicted"/>
<accession>A0ABR6CNX1</accession>
<evidence type="ECO:0000313" key="4">
    <source>
        <dbReference type="Proteomes" id="UP000626697"/>
    </source>
</evidence>
<dbReference type="InterPro" id="IPR036679">
    <property type="entry name" value="FlgN-like_sf"/>
</dbReference>
<dbReference type="Proteomes" id="UP000626697">
    <property type="component" value="Unassembled WGS sequence"/>
</dbReference>
<name>A0ABR6CNX1_9BACI</name>
<keyword evidence="1" id="KW-1005">Bacterial flagellum biogenesis</keyword>
<protein>
    <recommendedName>
        <fullName evidence="5">Flagellar protein FlgN</fullName>
    </recommendedName>
</protein>
<comment type="caution">
    <text evidence="3">The sequence shown here is derived from an EMBL/GenBank/DDBJ whole genome shotgun (WGS) entry which is preliminary data.</text>
</comment>
<evidence type="ECO:0000256" key="2">
    <source>
        <dbReference type="SAM" id="MobiDB-lite"/>
    </source>
</evidence>
<dbReference type="SUPFAM" id="SSF140566">
    <property type="entry name" value="FlgN-like"/>
    <property type="match status" value="1"/>
</dbReference>
<reference evidence="3 4" key="1">
    <citation type="submission" date="2020-08" db="EMBL/GenBank/DDBJ databases">
        <title>Genomic Encyclopedia of Type Strains, Phase IV (KMG-IV): sequencing the most valuable type-strain genomes for metagenomic binning, comparative biology and taxonomic classification.</title>
        <authorList>
            <person name="Goeker M."/>
        </authorList>
    </citation>
    <scope>NUCLEOTIDE SEQUENCE [LARGE SCALE GENOMIC DNA]</scope>
    <source>
        <strain evidence="3 4">DSM 105481</strain>
    </source>
</reference>